<organism evidence="1 2">
    <name type="scientific">Mucuna pruriens</name>
    <name type="common">Velvet bean</name>
    <name type="synonym">Dolichos pruriens</name>
    <dbReference type="NCBI Taxonomy" id="157652"/>
    <lineage>
        <taxon>Eukaryota</taxon>
        <taxon>Viridiplantae</taxon>
        <taxon>Streptophyta</taxon>
        <taxon>Embryophyta</taxon>
        <taxon>Tracheophyta</taxon>
        <taxon>Spermatophyta</taxon>
        <taxon>Magnoliopsida</taxon>
        <taxon>eudicotyledons</taxon>
        <taxon>Gunneridae</taxon>
        <taxon>Pentapetalae</taxon>
        <taxon>rosids</taxon>
        <taxon>fabids</taxon>
        <taxon>Fabales</taxon>
        <taxon>Fabaceae</taxon>
        <taxon>Papilionoideae</taxon>
        <taxon>50 kb inversion clade</taxon>
        <taxon>NPAAA clade</taxon>
        <taxon>indigoferoid/millettioid clade</taxon>
        <taxon>Phaseoleae</taxon>
        <taxon>Mucuna</taxon>
    </lineage>
</organism>
<keyword evidence="2" id="KW-1185">Reference proteome</keyword>
<feature type="non-terminal residue" evidence="1">
    <location>
        <position position="1"/>
    </location>
</feature>
<proteinExistence type="predicted"/>
<evidence type="ECO:0000313" key="2">
    <source>
        <dbReference type="Proteomes" id="UP000257109"/>
    </source>
</evidence>
<reference evidence="1" key="1">
    <citation type="submission" date="2018-05" db="EMBL/GenBank/DDBJ databases">
        <title>Draft genome of Mucuna pruriens seed.</title>
        <authorList>
            <person name="Nnadi N.E."/>
            <person name="Vos R."/>
            <person name="Hasami M.H."/>
            <person name="Devisetty U.K."/>
            <person name="Aguiy J.C."/>
        </authorList>
    </citation>
    <scope>NUCLEOTIDE SEQUENCE [LARGE SCALE GENOMIC DNA]</scope>
    <source>
        <strain evidence="1">JCA_2017</strain>
    </source>
</reference>
<dbReference type="EMBL" id="QJKJ01002032">
    <property type="protein sequence ID" value="RDY04707.1"/>
    <property type="molecule type" value="Genomic_DNA"/>
</dbReference>
<name>A0A371HPM5_MUCPR</name>
<gene>
    <name evidence="1" type="ORF">CR513_11555</name>
</gene>
<dbReference type="AlphaFoldDB" id="A0A371HPM5"/>
<protein>
    <submittedName>
        <fullName evidence="1">Uncharacterized protein</fullName>
    </submittedName>
</protein>
<sequence>MIESPTISHSYIWGKGLCSNLCLQERYIRKYQEKNEEKRKEVRRVLFAKRESLISFPTNMLLHFSSSVTGLPTGCIPKDIPYELLPLRSIKYHKDLTLGDTLPNNAAYRMNPKEANEF</sequence>
<accession>A0A371HPM5</accession>
<dbReference type="Proteomes" id="UP000257109">
    <property type="component" value="Unassembled WGS sequence"/>
</dbReference>
<evidence type="ECO:0000313" key="1">
    <source>
        <dbReference type="EMBL" id="RDY04707.1"/>
    </source>
</evidence>
<comment type="caution">
    <text evidence="1">The sequence shown here is derived from an EMBL/GenBank/DDBJ whole genome shotgun (WGS) entry which is preliminary data.</text>
</comment>